<keyword evidence="3" id="KW-1185">Reference proteome</keyword>
<organism evidence="2 3">
    <name type="scientific">Nyssa sinensis</name>
    <dbReference type="NCBI Taxonomy" id="561372"/>
    <lineage>
        <taxon>Eukaryota</taxon>
        <taxon>Viridiplantae</taxon>
        <taxon>Streptophyta</taxon>
        <taxon>Embryophyta</taxon>
        <taxon>Tracheophyta</taxon>
        <taxon>Spermatophyta</taxon>
        <taxon>Magnoliopsida</taxon>
        <taxon>eudicotyledons</taxon>
        <taxon>Gunneridae</taxon>
        <taxon>Pentapetalae</taxon>
        <taxon>asterids</taxon>
        <taxon>Cornales</taxon>
        <taxon>Nyssaceae</taxon>
        <taxon>Nyssa</taxon>
    </lineage>
</organism>
<feature type="region of interest" description="Disordered" evidence="1">
    <location>
        <begin position="68"/>
        <end position="87"/>
    </location>
</feature>
<accession>A0A5J4ZTI8</accession>
<dbReference type="Proteomes" id="UP000325577">
    <property type="component" value="Linkage Group LG5"/>
</dbReference>
<dbReference type="AlphaFoldDB" id="A0A5J4ZTI8"/>
<reference evidence="2 3" key="1">
    <citation type="submission" date="2019-09" db="EMBL/GenBank/DDBJ databases">
        <title>A chromosome-level genome assembly of the Chinese tupelo Nyssa sinensis.</title>
        <authorList>
            <person name="Yang X."/>
            <person name="Kang M."/>
            <person name="Yang Y."/>
            <person name="Xiong H."/>
            <person name="Wang M."/>
            <person name="Zhang Z."/>
            <person name="Wang Z."/>
            <person name="Wu H."/>
            <person name="Ma T."/>
            <person name="Liu J."/>
            <person name="Xi Z."/>
        </authorList>
    </citation>
    <scope>NUCLEOTIDE SEQUENCE [LARGE SCALE GENOMIC DNA]</scope>
    <source>
        <strain evidence="2">J267</strain>
        <tissue evidence="2">Leaf</tissue>
    </source>
</reference>
<protein>
    <submittedName>
        <fullName evidence="2">Uncharacterized protein</fullName>
    </submittedName>
</protein>
<evidence type="ECO:0000313" key="3">
    <source>
        <dbReference type="Proteomes" id="UP000325577"/>
    </source>
</evidence>
<evidence type="ECO:0000256" key="1">
    <source>
        <dbReference type="SAM" id="MobiDB-lite"/>
    </source>
</evidence>
<proteinExistence type="predicted"/>
<name>A0A5J4ZTI8_9ASTE</name>
<dbReference type="EMBL" id="CM018048">
    <property type="protein sequence ID" value="KAA8521164.1"/>
    <property type="molecule type" value="Genomic_DNA"/>
</dbReference>
<gene>
    <name evidence="2" type="ORF">F0562_011831</name>
</gene>
<sequence length="87" mass="9693">MEMEIEIALYTTEEKCTSGSITTDAAKTEAIYVEESKGVLVKPNLQAWASPNHNIEININWSVPNRQQTTDFTNTRRLGGSGGLHRK</sequence>
<evidence type="ECO:0000313" key="2">
    <source>
        <dbReference type="EMBL" id="KAA8521164.1"/>
    </source>
</evidence>